<dbReference type="Proteomes" id="UP001054837">
    <property type="component" value="Unassembled WGS sequence"/>
</dbReference>
<protein>
    <submittedName>
        <fullName evidence="2">Uncharacterized protein</fullName>
    </submittedName>
</protein>
<evidence type="ECO:0000256" key="1">
    <source>
        <dbReference type="SAM" id="MobiDB-lite"/>
    </source>
</evidence>
<gene>
    <name evidence="2" type="ORF">CDAR_386541</name>
</gene>
<keyword evidence="3" id="KW-1185">Reference proteome</keyword>
<evidence type="ECO:0000313" key="2">
    <source>
        <dbReference type="EMBL" id="GIY07537.1"/>
    </source>
</evidence>
<sequence length="104" mass="11815">MVERGKSVNSILFCFSLSQRAFSAIIRNHKGLFFQFNGIRLSFNPGLLSVRLHQTSSRAIDRGGNRPKRRSRKITGISRDKDGVQVDEQLDSFSYDQVLTDTSH</sequence>
<evidence type="ECO:0000313" key="3">
    <source>
        <dbReference type="Proteomes" id="UP001054837"/>
    </source>
</evidence>
<proteinExistence type="predicted"/>
<comment type="caution">
    <text evidence="2">The sequence shown here is derived from an EMBL/GenBank/DDBJ whole genome shotgun (WGS) entry which is preliminary data.</text>
</comment>
<dbReference type="AlphaFoldDB" id="A0AAV4QDY9"/>
<organism evidence="2 3">
    <name type="scientific">Caerostris darwini</name>
    <dbReference type="NCBI Taxonomy" id="1538125"/>
    <lineage>
        <taxon>Eukaryota</taxon>
        <taxon>Metazoa</taxon>
        <taxon>Ecdysozoa</taxon>
        <taxon>Arthropoda</taxon>
        <taxon>Chelicerata</taxon>
        <taxon>Arachnida</taxon>
        <taxon>Araneae</taxon>
        <taxon>Araneomorphae</taxon>
        <taxon>Entelegynae</taxon>
        <taxon>Araneoidea</taxon>
        <taxon>Araneidae</taxon>
        <taxon>Caerostris</taxon>
    </lineage>
</organism>
<accession>A0AAV4QDY9</accession>
<reference evidence="2 3" key="1">
    <citation type="submission" date="2021-06" db="EMBL/GenBank/DDBJ databases">
        <title>Caerostris darwini draft genome.</title>
        <authorList>
            <person name="Kono N."/>
            <person name="Arakawa K."/>
        </authorList>
    </citation>
    <scope>NUCLEOTIDE SEQUENCE [LARGE SCALE GENOMIC DNA]</scope>
</reference>
<feature type="region of interest" description="Disordered" evidence="1">
    <location>
        <begin position="58"/>
        <end position="81"/>
    </location>
</feature>
<dbReference type="EMBL" id="BPLQ01004355">
    <property type="protein sequence ID" value="GIY07537.1"/>
    <property type="molecule type" value="Genomic_DNA"/>
</dbReference>
<name>A0AAV4QDY9_9ARAC</name>